<name>A0A9N9P7V0_9GLOM</name>
<reference evidence="1" key="1">
    <citation type="submission" date="2021-06" db="EMBL/GenBank/DDBJ databases">
        <authorList>
            <person name="Kallberg Y."/>
            <person name="Tangrot J."/>
            <person name="Rosling A."/>
        </authorList>
    </citation>
    <scope>NUCLEOTIDE SEQUENCE</scope>
    <source>
        <strain evidence="1">MA453B</strain>
    </source>
</reference>
<gene>
    <name evidence="1" type="ORF">DERYTH_LOCUS21535</name>
</gene>
<dbReference type="Proteomes" id="UP000789405">
    <property type="component" value="Unassembled WGS sequence"/>
</dbReference>
<evidence type="ECO:0000313" key="2">
    <source>
        <dbReference type="Proteomes" id="UP000789405"/>
    </source>
</evidence>
<evidence type="ECO:0000313" key="1">
    <source>
        <dbReference type="EMBL" id="CAG8791559.1"/>
    </source>
</evidence>
<feature type="non-terminal residue" evidence="1">
    <location>
        <position position="92"/>
    </location>
</feature>
<organism evidence="1 2">
    <name type="scientific">Dentiscutata erythropus</name>
    <dbReference type="NCBI Taxonomy" id="1348616"/>
    <lineage>
        <taxon>Eukaryota</taxon>
        <taxon>Fungi</taxon>
        <taxon>Fungi incertae sedis</taxon>
        <taxon>Mucoromycota</taxon>
        <taxon>Glomeromycotina</taxon>
        <taxon>Glomeromycetes</taxon>
        <taxon>Diversisporales</taxon>
        <taxon>Gigasporaceae</taxon>
        <taxon>Dentiscutata</taxon>
    </lineage>
</organism>
<protein>
    <submittedName>
        <fullName evidence="1">21257_t:CDS:1</fullName>
    </submittedName>
</protein>
<proteinExistence type="predicted"/>
<keyword evidence="2" id="KW-1185">Reference proteome</keyword>
<sequence>IFLEDPQNIISLTEYNKKKQLASIWADIINEDQLITNTSIIIEKITNTSMVVEKDNINNSITVVQDYQDNIQNGQDNYNNKITIKVDDSFSS</sequence>
<dbReference type="AlphaFoldDB" id="A0A9N9P7V0"/>
<accession>A0A9N9P7V0</accession>
<comment type="caution">
    <text evidence="1">The sequence shown here is derived from an EMBL/GenBank/DDBJ whole genome shotgun (WGS) entry which is preliminary data.</text>
</comment>
<dbReference type="EMBL" id="CAJVPY010027703">
    <property type="protein sequence ID" value="CAG8791559.1"/>
    <property type="molecule type" value="Genomic_DNA"/>
</dbReference>